<evidence type="ECO:0000256" key="1">
    <source>
        <dbReference type="SAM" id="Coils"/>
    </source>
</evidence>
<feature type="coiled-coil region" evidence="1">
    <location>
        <begin position="125"/>
        <end position="159"/>
    </location>
</feature>
<evidence type="ECO:0000313" key="4">
    <source>
        <dbReference type="EMBL" id="SFF84954.1"/>
    </source>
</evidence>
<keyword evidence="2" id="KW-1133">Transmembrane helix</keyword>
<reference evidence="5" key="1">
    <citation type="submission" date="2016-10" db="EMBL/GenBank/DDBJ databases">
        <authorList>
            <person name="Varghese N."/>
            <person name="Submissions S."/>
        </authorList>
    </citation>
    <scope>NUCLEOTIDE SEQUENCE [LARGE SCALE GENOMIC DNA]</scope>
    <source>
        <strain evidence="5">LP51</strain>
    </source>
</reference>
<keyword evidence="2" id="KW-0472">Membrane</keyword>
<organism evidence="4 5">
    <name type="scientific">Pontibacter chinhatensis</name>
    <dbReference type="NCBI Taxonomy" id="1436961"/>
    <lineage>
        <taxon>Bacteria</taxon>
        <taxon>Pseudomonadati</taxon>
        <taxon>Bacteroidota</taxon>
        <taxon>Cytophagia</taxon>
        <taxon>Cytophagales</taxon>
        <taxon>Hymenobacteraceae</taxon>
        <taxon>Pontibacter</taxon>
    </lineage>
</organism>
<feature type="transmembrane region" description="Helical" evidence="2">
    <location>
        <begin position="173"/>
        <end position="195"/>
    </location>
</feature>
<proteinExistence type="predicted"/>
<keyword evidence="5" id="KW-1185">Reference proteome</keyword>
<dbReference type="AlphaFoldDB" id="A0A1I2M0I7"/>
<gene>
    <name evidence="4" type="ORF">SAMN05421739_101109</name>
</gene>
<feature type="chain" id="PRO_5011738903" evidence="3">
    <location>
        <begin position="36"/>
        <end position="208"/>
    </location>
</feature>
<accession>A0A1I2M0I7</accession>
<evidence type="ECO:0000313" key="5">
    <source>
        <dbReference type="Proteomes" id="UP000198724"/>
    </source>
</evidence>
<name>A0A1I2M0I7_9BACT</name>
<dbReference type="Proteomes" id="UP000198724">
    <property type="component" value="Unassembled WGS sequence"/>
</dbReference>
<keyword evidence="1" id="KW-0175">Coiled coil</keyword>
<feature type="signal peptide" evidence="3">
    <location>
        <begin position="1"/>
        <end position="35"/>
    </location>
</feature>
<sequence length="208" mass="23965">MTIFACNLWDKYRSEKMKKFFAVIMLCLLVAGAQAQTEVQQEDKLSRLMSEREQLILEYQYLRQQNSSFWGTQSKKDLLNIIETLKKIINLDSELVAAVKESSLREYAKTAVQTKREGKLTLEDQRNFEKQVSSLKSEVKTLESTLRKKDKELADLKTQVQAGYDVKYGKDKVISVLAVGAFILLMYAVFLHVRLNKASSKARKKKKV</sequence>
<keyword evidence="3" id="KW-0732">Signal</keyword>
<dbReference type="STRING" id="1436961.SAMN05421739_101109"/>
<dbReference type="EMBL" id="FOOT01000001">
    <property type="protein sequence ID" value="SFF84954.1"/>
    <property type="molecule type" value="Genomic_DNA"/>
</dbReference>
<keyword evidence="2" id="KW-0812">Transmembrane</keyword>
<protein>
    <submittedName>
        <fullName evidence="4">Uncharacterized protein</fullName>
    </submittedName>
</protein>
<evidence type="ECO:0000256" key="3">
    <source>
        <dbReference type="SAM" id="SignalP"/>
    </source>
</evidence>
<evidence type="ECO:0000256" key="2">
    <source>
        <dbReference type="SAM" id="Phobius"/>
    </source>
</evidence>